<reference evidence="3" key="1">
    <citation type="submission" date="2017-09" db="EMBL/GenBank/DDBJ databases">
        <title>Depth-based differentiation of microbial function through sediment-hosted aquifers and enrichment of novel symbionts in the deep terrestrial subsurface.</title>
        <authorList>
            <person name="Probst A.J."/>
            <person name="Ladd B."/>
            <person name="Jarett J.K."/>
            <person name="Geller-Mcgrath D.E."/>
            <person name="Sieber C.M.K."/>
            <person name="Emerson J.B."/>
            <person name="Anantharaman K."/>
            <person name="Thomas B.C."/>
            <person name="Malmstrom R."/>
            <person name="Stieglmeier M."/>
            <person name="Klingl A."/>
            <person name="Woyke T."/>
            <person name="Ryan C.M."/>
            <person name="Banfield J.F."/>
        </authorList>
    </citation>
    <scope>NUCLEOTIDE SEQUENCE [LARGE SCALE GENOMIC DNA]</scope>
</reference>
<dbReference type="Gene3D" id="1.10.150.130">
    <property type="match status" value="1"/>
</dbReference>
<gene>
    <name evidence="2" type="ORF">CO083_02375</name>
</gene>
<protein>
    <recommendedName>
        <fullName evidence="4">Core-binding (CB) domain-containing protein</fullName>
    </recommendedName>
</protein>
<dbReference type="AlphaFoldDB" id="A0A2M8DD38"/>
<dbReference type="InterPro" id="IPR010998">
    <property type="entry name" value="Integrase_recombinase_N"/>
</dbReference>
<comment type="caution">
    <text evidence="2">The sequence shown here is derived from an EMBL/GenBank/DDBJ whole genome shotgun (WGS) entry which is preliminary data.</text>
</comment>
<feature type="non-terminal residue" evidence="2">
    <location>
        <position position="126"/>
    </location>
</feature>
<sequence>MNKLNTNTIQVYIEKLHVRGVSSSDVLKKLQSVDKFFDWAHKSGHIKENIYKQMKGGIDKGMIGAHHDAPVQLVGAKRDLPNYLIGRVTPRPYSQESWFKRFINRKSSILNPDSTDSLRANTRFAP</sequence>
<accession>A0A2M8DD38</accession>
<dbReference type="Proteomes" id="UP000229706">
    <property type="component" value="Unassembled WGS sequence"/>
</dbReference>
<evidence type="ECO:0000313" key="3">
    <source>
        <dbReference type="Proteomes" id="UP000229706"/>
    </source>
</evidence>
<evidence type="ECO:0000313" key="2">
    <source>
        <dbReference type="EMBL" id="PJB88488.1"/>
    </source>
</evidence>
<organism evidence="2 3">
    <name type="scientific">Candidatus Roizmanbacteria bacterium CG_4_9_14_0_8_um_filter_34_12</name>
    <dbReference type="NCBI Taxonomy" id="1974840"/>
    <lineage>
        <taxon>Bacteria</taxon>
        <taxon>Candidatus Roizmaniibacteriota</taxon>
    </lineage>
</organism>
<dbReference type="EMBL" id="PFTH01000086">
    <property type="protein sequence ID" value="PJB88488.1"/>
    <property type="molecule type" value="Genomic_DNA"/>
</dbReference>
<name>A0A2M8DD38_9BACT</name>
<evidence type="ECO:0000256" key="1">
    <source>
        <dbReference type="ARBA" id="ARBA00023125"/>
    </source>
</evidence>
<keyword evidence="1" id="KW-0238">DNA-binding</keyword>
<dbReference type="GO" id="GO:0003677">
    <property type="term" value="F:DNA binding"/>
    <property type="evidence" value="ECO:0007669"/>
    <property type="project" value="UniProtKB-KW"/>
</dbReference>
<evidence type="ECO:0008006" key="4">
    <source>
        <dbReference type="Google" id="ProtNLM"/>
    </source>
</evidence>
<proteinExistence type="predicted"/>